<keyword evidence="3" id="KW-1185">Reference proteome</keyword>
<dbReference type="RefSeq" id="WP_091843396.1">
    <property type="nucleotide sequence ID" value="NZ_FOAN01000019.1"/>
</dbReference>
<evidence type="ECO:0000313" key="3">
    <source>
        <dbReference type="Proteomes" id="UP000199664"/>
    </source>
</evidence>
<name>A0A1H8AFI6_9HYPH</name>
<dbReference type="OrthoDB" id="8162323at2"/>
<protein>
    <submittedName>
        <fullName evidence="2">Uncharacterized protein</fullName>
    </submittedName>
</protein>
<proteinExistence type="predicted"/>
<organism evidence="2 3">
    <name type="scientific">Bosea lupini</name>
    <dbReference type="NCBI Taxonomy" id="1036779"/>
    <lineage>
        <taxon>Bacteria</taxon>
        <taxon>Pseudomonadati</taxon>
        <taxon>Pseudomonadota</taxon>
        <taxon>Alphaproteobacteria</taxon>
        <taxon>Hyphomicrobiales</taxon>
        <taxon>Boseaceae</taxon>
        <taxon>Bosea</taxon>
    </lineage>
</organism>
<dbReference type="STRING" id="1036779.SAMN04515666_1191"/>
<dbReference type="AlphaFoldDB" id="A0A1H8AFI6"/>
<sequence length="131" mass="14620">MTKHERRPVTLATMIGHYPWVALHLRCHHCAREAKVRLAVLAIEYGLNAPLGRVLRTFVSECPYDPLNPSWKPQKYGRKCGAYCPDVMSPRPPDLPPSLSGLTLIEGGKADVLPAEPSEPVRRRRVGEGDE</sequence>
<reference evidence="3" key="1">
    <citation type="submission" date="2016-10" db="EMBL/GenBank/DDBJ databases">
        <authorList>
            <person name="Varghese N."/>
            <person name="Submissions S."/>
        </authorList>
    </citation>
    <scope>NUCLEOTIDE SEQUENCE [LARGE SCALE GENOMIC DNA]</scope>
    <source>
        <strain evidence="3">LMG 26383,CCUG 61248,R- 45681</strain>
    </source>
</reference>
<accession>A0A1H8AFI6</accession>
<evidence type="ECO:0000313" key="2">
    <source>
        <dbReference type="EMBL" id="SEM68297.1"/>
    </source>
</evidence>
<gene>
    <name evidence="2" type="ORF">SAMN04515666_1191</name>
</gene>
<dbReference type="Proteomes" id="UP000199664">
    <property type="component" value="Unassembled WGS sequence"/>
</dbReference>
<feature type="region of interest" description="Disordered" evidence="1">
    <location>
        <begin position="108"/>
        <end position="131"/>
    </location>
</feature>
<evidence type="ECO:0000256" key="1">
    <source>
        <dbReference type="SAM" id="MobiDB-lite"/>
    </source>
</evidence>
<dbReference type="EMBL" id="FOAN01000019">
    <property type="protein sequence ID" value="SEM68297.1"/>
    <property type="molecule type" value="Genomic_DNA"/>
</dbReference>